<sequence length="102" mass="11196">MGTKYVARLQFTPGGAAVEGEWTGGLPHEQVRIPLRAGTTLALYTDGPQARRRPGSSCRDRPLGIGEFKGPGRSPTTCWKKSIGTRPCRWRPRWPVPKAVPT</sequence>
<comment type="caution">
    <text evidence="2">The sequence shown here is derived from an EMBL/GenBank/DDBJ whole genome shotgun (WGS) entry which is preliminary data.</text>
</comment>
<name>A0ABN1A3H8_9ACTN</name>
<reference evidence="2 3" key="1">
    <citation type="journal article" date="2019" name="Int. J. Syst. Evol. Microbiol.">
        <title>The Global Catalogue of Microorganisms (GCM) 10K type strain sequencing project: providing services to taxonomists for standard genome sequencing and annotation.</title>
        <authorList>
            <consortium name="The Broad Institute Genomics Platform"/>
            <consortium name="The Broad Institute Genome Sequencing Center for Infectious Disease"/>
            <person name="Wu L."/>
            <person name="Ma J."/>
        </authorList>
    </citation>
    <scope>NUCLEOTIDE SEQUENCE [LARGE SCALE GENOMIC DNA]</scope>
    <source>
        <strain evidence="2 3">JCM 4805</strain>
    </source>
</reference>
<accession>A0ABN1A3H8</accession>
<protein>
    <submittedName>
        <fullName evidence="2">Uncharacterized protein</fullName>
    </submittedName>
</protein>
<keyword evidence="3" id="KW-1185">Reference proteome</keyword>
<gene>
    <name evidence="2" type="ORF">GCM10010361_33500</name>
</gene>
<dbReference type="EMBL" id="BAAABY010000023">
    <property type="protein sequence ID" value="GAA0466643.1"/>
    <property type="molecule type" value="Genomic_DNA"/>
</dbReference>
<evidence type="ECO:0000256" key="1">
    <source>
        <dbReference type="SAM" id="MobiDB-lite"/>
    </source>
</evidence>
<feature type="region of interest" description="Disordered" evidence="1">
    <location>
        <begin position="46"/>
        <end position="80"/>
    </location>
</feature>
<evidence type="ECO:0000313" key="2">
    <source>
        <dbReference type="EMBL" id="GAA0466643.1"/>
    </source>
</evidence>
<organism evidence="2 3">
    <name type="scientific">Streptomyces olivaceiscleroticus</name>
    <dbReference type="NCBI Taxonomy" id="68245"/>
    <lineage>
        <taxon>Bacteria</taxon>
        <taxon>Bacillati</taxon>
        <taxon>Actinomycetota</taxon>
        <taxon>Actinomycetes</taxon>
        <taxon>Kitasatosporales</taxon>
        <taxon>Streptomycetaceae</taxon>
        <taxon>Streptomyces</taxon>
    </lineage>
</organism>
<dbReference type="Proteomes" id="UP001500909">
    <property type="component" value="Unassembled WGS sequence"/>
</dbReference>
<proteinExistence type="predicted"/>
<evidence type="ECO:0000313" key="3">
    <source>
        <dbReference type="Proteomes" id="UP001500909"/>
    </source>
</evidence>